<reference evidence="3" key="2">
    <citation type="submission" date="2006-05" db="EMBL/GenBank/DDBJ databases">
        <title>Sequencing of the draft genome and assembly of Desulfuromonas acetoxidans DSM 684.</title>
        <authorList>
            <consortium name="US DOE Joint Genome Institute (JGI-PGF)"/>
            <person name="Copeland A."/>
            <person name="Lucas S."/>
            <person name="Lapidus A."/>
            <person name="Barry K."/>
            <person name="Detter J.C."/>
            <person name="Glavina del Rio T."/>
            <person name="Hammon N."/>
            <person name="Israni S."/>
            <person name="Dalin E."/>
            <person name="Tice H."/>
            <person name="Bruce D."/>
            <person name="Pitluck S."/>
            <person name="Richardson P."/>
        </authorList>
    </citation>
    <scope>NUCLEOTIDE SEQUENCE [LARGE SCALE GENOMIC DNA]</scope>
    <source>
        <strain evidence="3">DSM 684</strain>
    </source>
</reference>
<feature type="transmembrane region" description="Helical" evidence="2">
    <location>
        <begin position="47"/>
        <end position="63"/>
    </location>
</feature>
<dbReference type="InterPro" id="IPR011990">
    <property type="entry name" value="TPR-like_helical_dom_sf"/>
</dbReference>
<feature type="transmembrane region" description="Helical" evidence="2">
    <location>
        <begin position="220"/>
        <end position="242"/>
    </location>
</feature>
<dbReference type="InterPro" id="IPR019734">
    <property type="entry name" value="TPR_rpt"/>
</dbReference>
<keyword evidence="2" id="KW-0812">Transmembrane</keyword>
<feature type="transmembrane region" description="Helical" evidence="2">
    <location>
        <begin position="166"/>
        <end position="183"/>
    </location>
</feature>
<keyword evidence="2" id="KW-1133">Transmembrane helix</keyword>
<sequence>MRNNLERPFSIMFYVMLMVIFASLATLSPMGYIWLTYEDLLGEWSQFYLFAATLVCAATLARHKNRWRFFFALLALSCLYVSGEEISWGQRLLNLETPAFFQQHNLQQETNLHNFITGPYNTLLKQSIEIALAMALILFSTLYALRISERIPGVAALKRWLPPPPLFLWPYFCTAALFELRLLRFNEAELAEILVGAAMLLYTLHYLHRHAPSVVHQSSVRPQATALCTVIFLALFTTGLCYSSPRLRHGMEARIDNGVKKFADRYGRYGQWHHSRHLYMKLLQERPESVALRQRLAFAEKKLGHGLQAAQTLTEAIRLDMRRYGREPGNIAVNLSLAQSFELLGNLERMAFHHKQALDYGLRKVSLEPDNAHANYWLGRSYLANGAVDKAVKQFERAAQLQPTTYRFQRALQEARLKLQFLPG</sequence>
<keyword evidence="1" id="KW-0802">TPR repeat</keyword>
<dbReference type="SUPFAM" id="SSF48452">
    <property type="entry name" value="TPR-like"/>
    <property type="match status" value="1"/>
</dbReference>
<dbReference type="EMBL" id="AAEW02000002">
    <property type="protein sequence ID" value="EAT17073.1"/>
    <property type="molecule type" value="Genomic_DNA"/>
</dbReference>
<feature type="transmembrane region" description="Helical" evidence="2">
    <location>
        <begin position="12"/>
        <end position="35"/>
    </location>
</feature>
<comment type="caution">
    <text evidence="3">The sequence shown here is derived from an EMBL/GenBank/DDBJ whole genome shotgun (WGS) entry which is preliminary data.</text>
</comment>
<evidence type="ECO:0000256" key="1">
    <source>
        <dbReference type="PROSITE-ProRule" id="PRU00339"/>
    </source>
</evidence>
<name>Q1K3A1_DESA6</name>
<keyword evidence="2" id="KW-0472">Membrane</keyword>
<dbReference type="PROSITE" id="PS50005">
    <property type="entry name" value="TPR"/>
    <property type="match status" value="1"/>
</dbReference>
<feature type="repeat" description="TPR" evidence="1">
    <location>
        <begin position="372"/>
        <end position="405"/>
    </location>
</feature>
<reference evidence="3" key="1">
    <citation type="submission" date="2006-05" db="EMBL/GenBank/DDBJ databases">
        <title>Annotation of the draft genome assembly of Desulfuromonas acetoxidans DSM 684.</title>
        <authorList>
            <consortium name="US DOE Joint Genome Institute (JGI-ORNL)"/>
            <person name="Larimer F."/>
            <person name="Land M."/>
            <person name="Hauser L."/>
        </authorList>
    </citation>
    <scope>NUCLEOTIDE SEQUENCE [LARGE SCALE GENOMIC DNA]</scope>
    <source>
        <strain evidence="3">DSM 684</strain>
    </source>
</reference>
<accession>Q1K3A1</accession>
<gene>
    <name evidence="3" type="ORF">Dace_2939</name>
</gene>
<dbReference type="AlphaFoldDB" id="Q1K3A1"/>
<evidence type="ECO:0000256" key="2">
    <source>
        <dbReference type="SAM" id="Phobius"/>
    </source>
</evidence>
<dbReference type="RefSeq" id="WP_005997987.1">
    <property type="nucleotide sequence ID" value="NZ_AAEW02000002.1"/>
</dbReference>
<proteinExistence type="predicted"/>
<dbReference type="Proteomes" id="UP000005695">
    <property type="component" value="Unassembled WGS sequence"/>
</dbReference>
<protein>
    <submittedName>
        <fullName evidence="3">Tetratricopeptide TPR_2</fullName>
    </submittedName>
</protein>
<evidence type="ECO:0000313" key="3">
    <source>
        <dbReference type="EMBL" id="EAT17073.1"/>
    </source>
</evidence>
<dbReference type="Pfam" id="PF13432">
    <property type="entry name" value="TPR_16"/>
    <property type="match status" value="1"/>
</dbReference>
<dbReference type="Gene3D" id="1.25.40.10">
    <property type="entry name" value="Tetratricopeptide repeat domain"/>
    <property type="match status" value="1"/>
</dbReference>
<evidence type="ECO:0000313" key="4">
    <source>
        <dbReference type="Proteomes" id="UP000005695"/>
    </source>
</evidence>
<organism evidence="3 4">
    <name type="scientific">Desulfuromonas acetoxidans (strain DSM 684 / 11070)</name>
    <dbReference type="NCBI Taxonomy" id="281689"/>
    <lineage>
        <taxon>Bacteria</taxon>
        <taxon>Pseudomonadati</taxon>
        <taxon>Thermodesulfobacteriota</taxon>
        <taxon>Desulfuromonadia</taxon>
        <taxon>Desulfuromonadales</taxon>
        <taxon>Desulfuromonadaceae</taxon>
        <taxon>Desulfuromonas</taxon>
    </lineage>
</organism>
<feature type="transmembrane region" description="Helical" evidence="2">
    <location>
        <begin position="128"/>
        <end position="146"/>
    </location>
</feature>
<feature type="transmembrane region" description="Helical" evidence="2">
    <location>
        <begin position="190"/>
        <end position="208"/>
    </location>
</feature>
<dbReference type="OrthoDB" id="7067875at2"/>
<keyword evidence="4" id="KW-1185">Reference proteome</keyword>